<dbReference type="EMBL" id="JAGQDE010000031">
    <property type="protein sequence ID" value="MBQ0961552.1"/>
    <property type="molecule type" value="Genomic_DNA"/>
</dbReference>
<dbReference type="GO" id="GO:0003700">
    <property type="term" value="F:DNA-binding transcription factor activity"/>
    <property type="evidence" value="ECO:0007669"/>
    <property type="project" value="InterPro"/>
</dbReference>
<evidence type="ECO:0000256" key="3">
    <source>
        <dbReference type="ARBA" id="ARBA00023163"/>
    </source>
</evidence>
<keyword evidence="3" id="KW-0804">Transcription</keyword>
<dbReference type="InterPro" id="IPR011711">
    <property type="entry name" value="GntR_C"/>
</dbReference>
<dbReference type="SMART" id="SM00345">
    <property type="entry name" value="HTH_GNTR"/>
    <property type="match status" value="1"/>
</dbReference>
<dbReference type="Gene3D" id="1.20.120.530">
    <property type="entry name" value="GntR ligand-binding domain-like"/>
    <property type="match status" value="1"/>
</dbReference>
<evidence type="ECO:0000313" key="5">
    <source>
        <dbReference type="EMBL" id="MBQ0961552.1"/>
    </source>
</evidence>
<dbReference type="Pfam" id="PF07729">
    <property type="entry name" value="FCD"/>
    <property type="match status" value="1"/>
</dbReference>
<dbReference type="GO" id="GO:0003677">
    <property type="term" value="F:DNA binding"/>
    <property type="evidence" value="ECO:0007669"/>
    <property type="project" value="UniProtKB-KW"/>
</dbReference>
<evidence type="ECO:0000259" key="4">
    <source>
        <dbReference type="PROSITE" id="PS50949"/>
    </source>
</evidence>
<accession>A0A940YRH2</accession>
<keyword evidence="1" id="KW-0805">Transcription regulation</keyword>
<dbReference type="Proteomes" id="UP000678374">
    <property type="component" value="Unassembled WGS sequence"/>
</dbReference>
<protein>
    <submittedName>
        <fullName evidence="5">GntR family transcriptional regulator</fullName>
    </submittedName>
</protein>
<sequence>MKPLTTQPNLVEQVRDAILEEIAAGHFAPGDRIIQEQLAQALGVSRQPVQQALVLLRNQGVLHDAPGRGLLVAPLDPNHVQHMYDIRAAIEGLAARRAAELGAERAAKAGPALIEAGRKAVAAGSVAKLIAADMKFHEFIYGLSGNPLIAPALETHLTYTQRVMGEVLIRDEKPRDIWDQHAEILDAIATGNGDRAEALVRGHLLQAAQFMVNRVRAKTATP</sequence>
<evidence type="ECO:0000256" key="2">
    <source>
        <dbReference type="ARBA" id="ARBA00023125"/>
    </source>
</evidence>
<keyword evidence="6" id="KW-1185">Reference proteome</keyword>
<dbReference type="Pfam" id="PF00392">
    <property type="entry name" value="GntR"/>
    <property type="match status" value="1"/>
</dbReference>
<organism evidence="5 6">
    <name type="scientific">Ideonella aquatica</name>
    <dbReference type="NCBI Taxonomy" id="2824119"/>
    <lineage>
        <taxon>Bacteria</taxon>
        <taxon>Pseudomonadati</taxon>
        <taxon>Pseudomonadota</taxon>
        <taxon>Betaproteobacteria</taxon>
        <taxon>Burkholderiales</taxon>
        <taxon>Sphaerotilaceae</taxon>
        <taxon>Ideonella</taxon>
    </lineage>
</organism>
<dbReference type="PROSITE" id="PS50949">
    <property type="entry name" value="HTH_GNTR"/>
    <property type="match status" value="1"/>
</dbReference>
<reference evidence="5" key="1">
    <citation type="submission" date="2021-04" db="EMBL/GenBank/DDBJ databases">
        <title>The genome sequence of Ideonella sp. 4Y11.</title>
        <authorList>
            <person name="Liu Y."/>
        </authorList>
    </citation>
    <scope>NUCLEOTIDE SEQUENCE</scope>
    <source>
        <strain evidence="5">4Y11</strain>
    </source>
</reference>
<dbReference type="InterPro" id="IPR000524">
    <property type="entry name" value="Tscrpt_reg_HTH_GntR"/>
</dbReference>
<dbReference type="SUPFAM" id="SSF46785">
    <property type="entry name" value="Winged helix' DNA-binding domain"/>
    <property type="match status" value="1"/>
</dbReference>
<dbReference type="InterPro" id="IPR036388">
    <property type="entry name" value="WH-like_DNA-bd_sf"/>
</dbReference>
<evidence type="ECO:0000256" key="1">
    <source>
        <dbReference type="ARBA" id="ARBA00023015"/>
    </source>
</evidence>
<gene>
    <name evidence="5" type="ORF">KAK06_21615</name>
</gene>
<dbReference type="RefSeq" id="WP_210804233.1">
    <property type="nucleotide sequence ID" value="NZ_JAGQDE010000031.1"/>
</dbReference>
<dbReference type="Gene3D" id="1.10.10.10">
    <property type="entry name" value="Winged helix-like DNA-binding domain superfamily/Winged helix DNA-binding domain"/>
    <property type="match status" value="1"/>
</dbReference>
<dbReference type="InterPro" id="IPR008920">
    <property type="entry name" value="TF_FadR/GntR_C"/>
</dbReference>
<dbReference type="SMART" id="SM00895">
    <property type="entry name" value="FCD"/>
    <property type="match status" value="1"/>
</dbReference>
<dbReference type="SUPFAM" id="SSF48008">
    <property type="entry name" value="GntR ligand-binding domain-like"/>
    <property type="match status" value="1"/>
</dbReference>
<evidence type="ECO:0000313" key="6">
    <source>
        <dbReference type="Proteomes" id="UP000678374"/>
    </source>
</evidence>
<comment type="caution">
    <text evidence="5">The sequence shown here is derived from an EMBL/GenBank/DDBJ whole genome shotgun (WGS) entry which is preliminary data.</text>
</comment>
<dbReference type="InterPro" id="IPR036390">
    <property type="entry name" value="WH_DNA-bd_sf"/>
</dbReference>
<keyword evidence="2" id="KW-0238">DNA-binding</keyword>
<dbReference type="PANTHER" id="PTHR43537">
    <property type="entry name" value="TRANSCRIPTIONAL REGULATOR, GNTR FAMILY"/>
    <property type="match status" value="1"/>
</dbReference>
<dbReference type="CDD" id="cd07377">
    <property type="entry name" value="WHTH_GntR"/>
    <property type="match status" value="1"/>
</dbReference>
<name>A0A940YRH2_9BURK</name>
<feature type="domain" description="HTH gntR-type" evidence="4">
    <location>
        <begin position="8"/>
        <end position="75"/>
    </location>
</feature>
<dbReference type="AlphaFoldDB" id="A0A940YRH2"/>
<dbReference type="PANTHER" id="PTHR43537:SF45">
    <property type="entry name" value="GNTR FAMILY REGULATORY PROTEIN"/>
    <property type="match status" value="1"/>
</dbReference>
<proteinExistence type="predicted"/>